<comment type="subcellular location">
    <subcellularLocation>
        <location evidence="2">Cell membrane</location>
        <topology evidence="2">Multi-pass membrane protein</topology>
    </subcellularLocation>
</comment>
<sequence length="919" mass="103910">MQKLKMTIRQKILLGYVLVLIFLIISIVGVNVQVSSIKNETDNIVNNDMKVHLLSHKVEKHMLDLETGLRGYLLSNDGAYLEPYTFALSQWEKDWEQLYNLVASDPQQVERLYSIHSMFKSWIGDFGEPLLTLPANQRQSAFNNLLQENMTGKRYVDQLRQHFVDFQTEEQRITQERVNELENQSNLLEWGMYALFIVLTVLSLGIGVIISRSIVTMLKEVTSTINYISSKKGDYTDRLQAETNDEIGELAAATNQLIDTHAEQNWIQSSLTEVMEMHQEVEDMQTLAKTFTTKMSELTGASYGVMYTRIGRRAQSRYVKASCYAGAQSDVGVASFSIGEGLAGQAVADHRLMVIHDIPDDYIKVSSALGQGKPRSILIAPIEYEREVIAVLELATVDVFQAKQLKLVESIISSFGGTINSVESRMEIERLLQEAQAMAEELQSQSEELQMQQEELRMTNEQLEEQNRNAVQKSNELDQIRIELEQYAMQLEKSSQYKSEFLANMSHELRTPLNSMLILSQMLHENEEGHLSTEEQEYARVIHTAGTDLLNLINDILDLSKVEAGKLDIFIEAMCPLELGDNMRAQFAAMAEQKNLAFHVHLDQASLPKVLHSDEQRLTQIVRNLLSNAFKFTSQGSVELHMRGLNDEECKKVMRSGMRADLSSWIAIEVTDTGIGIETDKQAIIFDAFRQADGNTNRKYGGTGLGLSICRELCRLLSGLIEVSSVHGEGSKFTVYIPSLTDIESGMAIQQELNYHQSAAAMETPLRLEHYSNDEEVGSQYSQSGNNEHTGRAYLFQGKRVLVVDDDVRNVFALMNRLEKEGVEVITAHDGQEALDELRRNEQVDLILMDIMMPVMDGYEAMSRIREMTGYDDVPIIALTAKAMKQDREKCLDAGASDYISKPLNMEQLFSLMQVWLTN</sequence>
<accession>A0ABR9AVA4</accession>
<dbReference type="InterPro" id="IPR036890">
    <property type="entry name" value="HATPase_C_sf"/>
</dbReference>
<dbReference type="PANTHER" id="PTHR43047">
    <property type="entry name" value="TWO-COMPONENT HISTIDINE PROTEIN KINASE"/>
    <property type="match status" value="1"/>
</dbReference>
<evidence type="ECO:0000259" key="15">
    <source>
        <dbReference type="PROSITE" id="PS50109"/>
    </source>
</evidence>
<gene>
    <name evidence="18" type="ORF">IFO66_07045</name>
</gene>
<evidence type="ECO:0000259" key="16">
    <source>
        <dbReference type="PROSITE" id="PS50110"/>
    </source>
</evidence>
<dbReference type="EC" id="2.7.13.3" evidence="3"/>
<evidence type="ECO:0000256" key="11">
    <source>
        <dbReference type="ARBA" id="ARBA00023136"/>
    </source>
</evidence>
<dbReference type="InterPro" id="IPR011006">
    <property type="entry name" value="CheY-like_superfamily"/>
</dbReference>
<dbReference type="InterPro" id="IPR003661">
    <property type="entry name" value="HisK_dim/P_dom"/>
</dbReference>
<keyword evidence="10" id="KW-0902">Two-component regulatory system</keyword>
<dbReference type="InterPro" id="IPR007891">
    <property type="entry name" value="CHASE3"/>
</dbReference>
<evidence type="ECO:0000256" key="13">
    <source>
        <dbReference type="SAM" id="Coils"/>
    </source>
</evidence>
<dbReference type="EMBL" id="JACYTN010000003">
    <property type="protein sequence ID" value="MBD8498062.1"/>
    <property type="molecule type" value="Genomic_DNA"/>
</dbReference>
<dbReference type="InterPro" id="IPR004358">
    <property type="entry name" value="Sig_transdc_His_kin-like_C"/>
</dbReference>
<evidence type="ECO:0000256" key="7">
    <source>
        <dbReference type="ARBA" id="ARBA00022741"/>
    </source>
</evidence>
<organism evidence="18 19">
    <name type="scientific">Paenibacillus arenosi</name>
    <dbReference type="NCBI Taxonomy" id="2774142"/>
    <lineage>
        <taxon>Bacteria</taxon>
        <taxon>Bacillati</taxon>
        <taxon>Bacillota</taxon>
        <taxon>Bacilli</taxon>
        <taxon>Bacillales</taxon>
        <taxon>Paenibacillaceae</taxon>
        <taxon>Paenibacillus</taxon>
    </lineage>
</organism>
<feature type="domain" description="HAMP" evidence="17">
    <location>
        <begin position="212"/>
        <end position="260"/>
    </location>
</feature>
<evidence type="ECO:0000256" key="8">
    <source>
        <dbReference type="ARBA" id="ARBA00022777"/>
    </source>
</evidence>
<dbReference type="InterPro" id="IPR003660">
    <property type="entry name" value="HAMP_dom"/>
</dbReference>
<evidence type="ECO:0000256" key="10">
    <source>
        <dbReference type="ARBA" id="ARBA00023012"/>
    </source>
</evidence>
<dbReference type="SUPFAM" id="SSF47384">
    <property type="entry name" value="Homodimeric domain of signal transducing histidine kinase"/>
    <property type="match status" value="1"/>
</dbReference>
<feature type="coiled-coil region" evidence="13">
    <location>
        <begin position="421"/>
        <end position="490"/>
    </location>
</feature>
<dbReference type="Pfam" id="PF05227">
    <property type="entry name" value="CHASE3"/>
    <property type="match status" value="1"/>
</dbReference>
<keyword evidence="14" id="KW-1133">Transmembrane helix</keyword>
<dbReference type="SUPFAM" id="SSF52172">
    <property type="entry name" value="CheY-like"/>
    <property type="match status" value="1"/>
</dbReference>
<dbReference type="InterPro" id="IPR001789">
    <property type="entry name" value="Sig_transdc_resp-reg_receiver"/>
</dbReference>
<dbReference type="InterPro" id="IPR029016">
    <property type="entry name" value="GAF-like_dom_sf"/>
</dbReference>
<dbReference type="Pfam" id="PF00512">
    <property type="entry name" value="HisKA"/>
    <property type="match status" value="1"/>
</dbReference>
<feature type="modified residue" description="4-aspartylphosphate" evidence="12">
    <location>
        <position position="850"/>
    </location>
</feature>
<dbReference type="SMART" id="SM00065">
    <property type="entry name" value="GAF"/>
    <property type="match status" value="1"/>
</dbReference>
<dbReference type="CDD" id="cd00082">
    <property type="entry name" value="HisKA"/>
    <property type="match status" value="1"/>
</dbReference>
<dbReference type="Gene3D" id="3.30.450.40">
    <property type="match status" value="1"/>
</dbReference>
<dbReference type="InterPro" id="IPR005467">
    <property type="entry name" value="His_kinase_dom"/>
</dbReference>
<feature type="domain" description="Histidine kinase" evidence="15">
    <location>
        <begin position="504"/>
        <end position="741"/>
    </location>
</feature>
<evidence type="ECO:0000256" key="1">
    <source>
        <dbReference type="ARBA" id="ARBA00000085"/>
    </source>
</evidence>
<evidence type="ECO:0000256" key="9">
    <source>
        <dbReference type="ARBA" id="ARBA00022840"/>
    </source>
</evidence>
<dbReference type="CDD" id="cd06225">
    <property type="entry name" value="HAMP"/>
    <property type="match status" value="1"/>
</dbReference>
<dbReference type="InterPro" id="IPR036097">
    <property type="entry name" value="HisK_dim/P_sf"/>
</dbReference>
<evidence type="ECO:0000259" key="17">
    <source>
        <dbReference type="PROSITE" id="PS50885"/>
    </source>
</evidence>
<evidence type="ECO:0000313" key="19">
    <source>
        <dbReference type="Proteomes" id="UP000634529"/>
    </source>
</evidence>
<keyword evidence="11 14" id="KW-0472">Membrane</keyword>
<feature type="transmembrane region" description="Helical" evidence="14">
    <location>
        <begin position="12"/>
        <end position="32"/>
    </location>
</feature>
<dbReference type="Gene3D" id="3.40.50.2300">
    <property type="match status" value="1"/>
</dbReference>
<dbReference type="SMART" id="SM00387">
    <property type="entry name" value="HATPase_c"/>
    <property type="match status" value="1"/>
</dbReference>
<keyword evidence="14" id="KW-0812">Transmembrane</keyword>
<dbReference type="CDD" id="cd16922">
    <property type="entry name" value="HATPase_EvgS-ArcB-TorS-like"/>
    <property type="match status" value="1"/>
</dbReference>
<dbReference type="PROSITE" id="PS50885">
    <property type="entry name" value="HAMP"/>
    <property type="match status" value="1"/>
</dbReference>
<evidence type="ECO:0000256" key="14">
    <source>
        <dbReference type="SAM" id="Phobius"/>
    </source>
</evidence>
<dbReference type="CDD" id="cd19410">
    <property type="entry name" value="HK9-like_sensor"/>
    <property type="match status" value="1"/>
</dbReference>
<dbReference type="PRINTS" id="PR00344">
    <property type="entry name" value="BCTRLSENSOR"/>
</dbReference>
<evidence type="ECO:0000256" key="12">
    <source>
        <dbReference type="PROSITE-ProRule" id="PRU00169"/>
    </source>
</evidence>
<dbReference type="PANTHER" id="PTHR43047:SF72">
    <property type="entry name" value="OSMOSENSING HISTIDINE PROTEIN KINASE SLN1"/>
    <property type="match status" value="1"/>
</dbReference>
<feature type="domain" description="Response regulatory" evidence="16">
    <location>
        <begin position="800"/>
        <end position="917"/>
    </location>
</feature>
<keyword evidence="19" id="KW-1185">Reference proteome</keyword>
<dbReference type="Pfam" id="PF00072">
    <property type="entry name" value="Response_reg"/>
    <property type="match status" value="1"/>
</dbReference>
<dbReference type="InterPro" id="IPR003594">
    <property type="entry name" value="HATPase_dom"/>
</dbReference>
<evidence type="ECO:0000256" key="3">
    <source>
        <dbReference type="ARBA" id="ARBA00012438"/>
    </source>
</evidence>
<evidence type="ECO:0000256" key="2">
    <source>
        <dbReference type="ARBA" id="ARBA00004651"/>
    </source>
</evidence>
<keyword evidence="9" id="KW-0067">ATP-binding</keyword>
<name>A0ABR9AVA4_9BACL</name>
<comment type="catalytic activity">
    <reaction evidence="1">
        <text>ATP + protein L-histidine = ADP + protein N-phospho-L-histidine.</text>
        <dbReference type="EC" id="2.7.13.3"/>
    </reaction>
</comment>
<dbReference type="CDD" id="cd17546">
    <property type="entry name" value="REC_hyHK_CKI1_RcsC-like"/>
    <property type="match status" value="1"/>
</dbReference>
<keyword evidence="8" id="KW-0418">Kinase</keyword>
<dbReference type="SMART" id="SM00388">
    <property type="entry name" value="HisKA"/>
    <property type="match status" value="1"/>
</dbReference>
<comment type="caution">
    <text evidence="18">The sequence shown here is derived from an EMBL/GenBank/DDBJ whole genome shotgun (WGS) entry which is preliminary data.</text>
</comment>
<keyword evidence="13" id="KW-0175">Coiled coil</keyword>
<dbReference type="SUPFAM" id="SSF55874">
    <property type="entry name" value="ATPase domain of HSP90 chaperone/DNA topoisomerase II/histidine kinase"/>
    <property type="match status" value="1"/>
</dbReference>
<evidence type="ECO:0000256" key="4">
    <source>
        <dbReference type="ARBA" id="ARBA00022475"/>
    </source>
</evidence>
<dbReference type="PROSITE" id="PS50109">
    <property type="entry name" value="HIS_KIN"/>
    <property type="match status" value="1"/>
</dbReference>
<dbReference type="SMART" id="SM00448">
    <property type="entry name" value="REC"/>
    <property type="match status" value="1"/>
</dbReference>
<evidence type="ECO:0000256" key="6">
    <source>
        <dbReference type="ARBA" id="ARBA00022679"/>
    </source>
</evidence>
<keyword evidence="7" id="KW-0547">Nucleotide-binding</keyword>
<dbReference type="RefSeq" id="WP_192024455.1">
    <property type="nucleotide sequence ID" value="NZ_JACYTN010000003.1"/>
</dbReference>
<protein>
    <recommendedName>
        <fullName evidence="3">histidine kinase</fullName>
        <ecNumber evidence="3">2.7.13.3</ecNumber>
    </recommendedName>
</protein>
<keyword evidence="5 12" id="KW-0597">Phosphoprotein</keyword>
<dbReference type="Gene3D" id="1.10.287.130">
    <property type="match status" value="1"/>
</dbReference>
<evidence type="ECO:0000256" key="5">
    <source>
        <dbReference type="ARBA" id="ARBA00022553"/>
    </source>
</evidence>
<reference evidence="18 19" key="1">
    <citation type="submission" date="2020-09" db="EMBL/GenBank/DDBJ databases">
        <title>Paenibacillus sp. CAU 1523 isolated from sand of Haeundae Beach.</title>
        <authorList>
            <person name="Kim W."/>
        </authorList>
    </citation>
    <scope>NUCLEOTIDE SEQUENCE [LARGE SCALE GENOMIC DNA]</scope>
    <source>
        <strain evidence="18 19">CAU 1523</strain>
    </source>
</reference>
<dbReference type="SUPFAM" id="SSF55781">
    <property type="entry name" value="GAF domain-like"/>
    <property type="match status" value="1"/>
</dbReference>
<dbReference type="Gene3D" id="6.10.340.10">
    <property type="match status" value="1"/>
</dbReference>
<dbReference type="Pfam" id="PF02518">
    <property type="entry name" value="HATPase_c"/>
    <property type="match status" value="1"/>
</dbReference>
<proteinExistence type="predicted"/>
<dbReference type="Proteomes" id="UP000634529">
    <property type="component" value="Unassembled WGS sequence"/>
</dbReference>
<evidence type="ECO:0000313" key="18">
    <source>
        <dbReference type="EMBL" id="MBD8498062.1"/>
    </source>
</evidence>
<keyword evidence="4" id="KW-1003">Cell membrane</keyword>
<dbReference type="Pfam" id="PF13185">
    <property type="entry name" value="GAF_2"/>
    <property type="match status" value="1"/>
</dbReference>
<dbReference type="Gene3D" id="3.30.565.10">
    <property type="entry name" value="Histidine kinase-like ATPase, C-terminal domain"/>
    <property type="match status" value="1"/>
</dbReference>
<keyword evidence="6" id="KW-0808">Transferase</keyword>
<dbReference type="PROSITE" id="PS50110">
    <property type="entry name" value="RESPONSE_REGULATORY"/>
    <property type="match status" value="1"/>
</dbReference>
<dbReference type="InterPro" id="IPR003018">
    <property type="entry name" value="GAF"/>
</dbReference>